<evidence type="ECO:0000313" key="2">
    <source>
        <dbReference type="EMBL" id="KAK3599812.1"/>
    </source>
</evidence>
<dbReference type="EMBL" id="JAEAOA010001358">
    <property type="protein sequence ID" value="KAK3599812.1"/>
    <property type="molecule type" value="Genomic_DNA"/>
</dbReference>
<organism evidence="2 3">
    <name type="scientific">Potamilus streckersoni</name>
    <dbReference type="NCBI Taxonomy" id="2493646"/>
    <lineage>
        <taxon>Eukaryota</taxon>
        <taxon>Metazoa</taxon>
        <taxon>Spiralia</taxon>
        <taxon>Lophotrochozoa</taxon>
        <taxon>Mollusca</taxon>
        <taxon>Bivalvia</taxon>
        <taxon>Autobranchia</taxon>
        <taxon>Heteroconchia</taxon>
        <taxon>Palaeoheterodonta</taxon>
        <taxon>Unionida</taxon>
        <taxon>Unionoidea</taxon>
        <taxon>Unionidae</taxon>
        <taxon>Ambleminae</taxon>
        <taxon>Lampsilini</taxon>
        <taxon>Potamilus</taxon>
    </lineage>
</organism>
<evidence type="ECO:0000256" key="1">
    <source>
        <dbReference type="SAM" id="MobiDB-lite"/>
    </source>
</evidence>
<keyword evidence="3" id="KW-1185">Reference proteome</keyword>
<reference evidence="2" key="3">
    <citation type="submission" date="2023-05" db="EMBL/GenBank/DDBJ databases">
        <authorList>
            <person name="Smith C.H."/>
        </authorList>
    </citation>
    <scope>NUCLEOTIDE SEQUENCE</scope>
    <source>
        <strain evidence="2">CHS0354</strain>
        <tissue evidence="2">Mantle</tissue>
    </source>
</reference>
<dbReference type="Proteomes" id="UP001195483">
    <property type="component" value="Unassembled WGS sequence"/>
</dbReference>
<feature type="region of interest" description="Disordered" evidence="1">
    <location>
        <begin position="33"/>
        <end position="70"/>
    </location>
</feature>
<evidence type="ECO:0000313" key="3">
    <source>
        <dbReference type="Proteomes" id="UP001195483"/>
    </source>
</evidence>
<feature type="compositionally biased region" description="Acidic residues" evidence="1">
    <location>
        <begin position="42"/>
        <end position="52"/>
    </location>
</feature>
<proteinExistence type="predicted"/>
<accession>A0AAE0SX41</accession>
<gene>
    <name evidence="2" type="ORF">CHS0354_022378</name>
</gene>
<protein>
    <submittedName>
        <fullName evidence="2">Uncharacterized protein</fullName>
    </submittedName>
</protein>
<comment type="caution">
    <text evidence="2">The sequence shown here is derived from an EMBL/GenBank/DDBJ whole genome shotgun (WGS) entry which is preliminary data.</text>
</comment>
<reference evidence="2" key="2">
    <citation type="journal article" date="2021" name="Genome Biol. Evol.">
        <title>Developing a high-quality reference genome for a parasitic bivalve with doubly uniparental inheritance (Bivalvia: Unionida).</title>
        <authorList>
            <person name="Smith C.H."/>
        </authorList>
    </citation>
    <scope>NUCLEOTIDE SEQUENCE</scope>
    <source>
        <strain evidence="2">CHS0354</strain>
        <tissue evidence="2">Mantle</tissue>
    </source>
</reference>
<dbReference type="AlphaFoldDB" id="A0AAE0SX41"/>
<reference evidence="2" key="1">
    <citation type="journal article" date="2021" name="Genome Biol. Evol.">
        <title>A High-Quality Reference Genome for a Parasitic Bivalve with Doubly Uniparental Inheritance (Bivalvia: Unionida).</title>
        <authorList>
            <person name="Smith C.H."/>
        </authorList>
    </citation>
    <scope>NUCLEOTIDE SEQUENCE</scope>
    <source>
        <strain evidence="2">CHS0354</strain>
    </source>
</reference>
<name>A0AAE0SX41_9BIVA</name>
<sequence length="87" mass="9758">MQQEVERDMGQDLPLVIQGSFAHESQQPLVAIKVTSTKTPVDYDENEDEEQHEEGKVSEAEENTDKEEKQSKIDMLMKPGLTAAIAI</sequence>